<evidence type="ECO:0000256" key="6">
    <source>
        <dbReference type="ARBA" id="ARBA00023136"/>
    </source>
</evidence>
<evidence type="ECO:0000256" key="3">
    <source>
        <dbReference type="ARBA" id="ARBA00022475"/>
    </source>
</evidence>
<evidence type="ECO:0000256" key="5">
    <source>
        <dbReference type="ARBA" id="ARBA00022989"/>
    </source>
</evidence>
<evidence type="ECO:0000313" key="9">
    <source>
        <dbReference type="EMBL" id="AHI19933.1"/>
    </source>
</evidence>
<comment type="similarity">
    <text evidence="2">Belongs to the UPF0702 family.</text>
</comment>
<evidence type="ECO:0000259" key="8">
    <source>
        <dbReference type="Pfam" id="PF04239"/>
    </source>
</evidence>
<dbReference type="PANTHER" id="PTHR34582">
    <property type="entry name" value="UPF0702 TRANSMEMBRANE PROTEIN YCAP"/>
    <property type="match status" value="1"/>
</dbReference>
<feature type="transmembrane region" description="Helical" evidence="7">
    <location>
        <begin position="64"/>
        <end position="83"/>
    </location>
</feature>
<keyword evidence="5 7" id="KW-1133">Transmembrane helix</keyword>
<evidence type="ECO:0000256" key="4">
    <source>
        <dbReference type="ARBA" id="ARBA00022692"/>
    </source>
</evidence>
<dbReference type="Proteomes" id="UP000019226">
    <property type="component" value="Chromosome"/>
</dbReference>
<keyword evidence="3" id="KW-1003">Cell membrane</keyword>
<dbReference type="InterPro" id="IPR023090">
    <property type="entry name" value="UPF0702_alpha/beta_dom_sf"/>
</dbReference>
<dbReference type="InterPro" id="IPR007353">
    <property type="entry name" value="DUF421"/>
</dbReference>
<dbReference type="Gene3D" id="3.30.240.20">
    <property type="entry name" value="bsu07140 like domains"/>
    <property type="match status" value="1"/>
</dbReference>
<feature type="transmembrane region" description="Helical" evidence="7">
    <location>
        <begin position="34"/>
        <end position="52"/>
    </location>
</feature>
<organism evidence="9 10">
    <name type="scientific">Corynebacterium casei LMG S-19264</name>
    <dbReference type="NCBI Taxonomy" id="1285583"/>
    <lineage>
        <taxon>Bacteria</taxon>
        <taxon>Bacillati</taxon>
        <taxon>Actinomycetota</taxon>
        <taxon>Actinomycetes</taxon>
        <taxon>Mycobacteriales</taxon>
        <taxon>Corynebacteriaceae</taxon>
        <taxon>Corynebacterium</taxon>
    </lineage>
</organism>
<gene>
    <name evidence="9" type="ORF">CCASEI_06810</name>
</gene>
<feature type="transmembrane region" description="Helical" evidence="7">
    <location>
        <begin position="89"/>
        <end position="109"/>
    </location>
</feature>
<accession>A0ABN4CF28</accession>
<name>A0ABN4CF28_9CORY</name>
<evidence type="ECO:0000256" key="2">
    <source>
        <dbReference type="ARBA" id="ARBA00006448"/>
    </source>
</evidence>
<evidence type="ECO:0000256" key="1">
    <source>
        <dbReference type="ARBA" id="ARBA00004651"/>
    </source>
</evidence>
<feature type="domain" description="YetF C-terminal" evidence="8">
    <location>
        <begin position="115"/>
        <end position="180"/>
    </location>
</feature>
<dbReference type="EMBL" id="CP004350">
    <property type="protein sequence ID" value="AHI19933.1"/>
    <property type="molecule type" value="Genomic_DNA"/>
</dbReference>
<protein>
    <recommendedName>
        <fullName evidence="8">YetF C-terminal domain-containing protein</fullName>
    </recommendedName>
</protein>
<evidence type="ECO:0000313" key="10">
    <source>
        <dbReference type="Proteomes" id="UP000019226"/>
    </source>
</evidence>
<sequence length="207" mass="22379">MAPGNRQGNVDDVNWTDTLMEHAREQLYIDPPRIPIVILAAVLIYIAFLLLVKIFGSRVLTSMSASDAVIIIMFGAVAGRVILGHPPTLAAGIIGLATLMVLEAFFGILREKSGLGHLIDREPILLMFEGAIVTNALRKSHFSYDDVRTSIRKAGIGNFADVQAMILEASGDVSIIRAGSPLDPEMLKDVRGAKELLEAPAQNPHTK</sequence>
<dbReference type="Pfam" id="PF04239">
    <property type="entry name" value="DUF421"/>
    <property type="match status" value="1"/>
</dbReference>
<keyword evidence="10" id="KW-1185">Reference proteome</keyword>
<reference evidence="10" key="1">
    <citation type="submission" date="2013-02" db="EMBL/GenBank/DDBJ databases">
        <title>The complete genome sequence of Corynebacterium casei LMG S-19264 (=DSM 44701).</title>
        <authorList>
            <person name="Ruckert C."/>
            <person name="Albersmeier A."/>
            <person name="Kalinowski J."/>
        </authorList>
    </citation>
    <scope>NUCLEOTIDE SEQUENCE [LARGE SCALE GENOMIC DNA]</scope>
    <source>
        <strain evidence="10">LMG S-19264</strain>
    </source>
</reference>
<keyword evidence="4 7" id="KW-0812">Transmembrane</keyword>
<dbReference type="PANTHER" id="PTHR34582:SF6">
    <property type="entry name" value="UPF0702 TRANSMEMBRANE PROTEIN YCAP"/>
    <property type="match status" value="1"/>
</dbReference>
<proteinExistence type="inferred from homology"/>
<comment type="subcellular location">
    <subcellularLocation>
        <location evidence="1">Cell membrane</location>
        <topology evidence="1">Multi-pass membrane protein</topology>
    </subcellularLocation>
</comment>
<keyword evidence="6 7" id="KW-0472">Membrane</keyword>
<evidence type="ECO:0000256" key="7">
    <source>
        <dbReference type="SAM" id="Phobius"/>
    </source>
</evidence>